<dbReference type="Proteomes" id="UP001221142">
    <property type="component" value="Unassembled WGS sequence"/>
</dbReference>
<sequence length="450" mass="50736">MSSSGKLHIVALLGTPPGDSDHIDKNLFFLTDFVFFHNLFSKYAGGVDEQWLTQVDLNVALWNLRKDLPTSDKLRQLKLAIPDIDPEVSKERPSRWYTIVPDGGTLRQTFLSWLSAYARSASCEDHILVLLFGHGEGERVECGATPEGTGTWVHQSSVDRHLRKAKASVTILSGTSGIWESTATVPRWNLIASRSVQGGPSVALERFASDGFEHHLLVGEFIEAFEKFAEALYDGDNQNFDEPQRRWTLFGLNPNVDIVAPDDAEFDGSDIEDEVEEHNNTEALESEELVALDQYALHWTEKARPLELTTTSHRMVRRVVDAHRAGKLDDRKTAGLYRMFSTRAAADRRAQELADRAGISLPDFPCMEYREVDDLEPCRGLEWDGVTWGPQLEPKNDRVVDYLERRYLRASQWLFETWSRSAQSVMLLDIILAQAGGNLGTQGAGYYEVY</sequence>
<keyword evidence="2" id="KW-1185">Reference proteome</keyword>
<proteinExistence type="predicted"/>
<evidence type="ECO:0000313" key="1">
    <source>
        <dbReference type="EMBL" id="KAJ7650250.1"/>
    </source>
</evidence>
<protein>
    <submittedName>
        <fullName evidence="1">Uncharacterized protein</fullName>
    </submittedName>
</protein>
<name>A0AAD7G121_9AGAR</name>
<gene>
    <name evidence="1" type="ORF">FB45DRAFT_887426</name>
</gene>
<reference evidence="1" key="1">
    <citation type="submission" date="2023-03" db="EMBL/GenBank/DDBJ databases">
        <title>Massive genome expansion in bonnet fungi (Mycena s.s.) driven by repeated elements and novel gene families across ecological guilds.</title>
        <authorList>
            <consortium name="Lawrence Berkeley National Laboratory"/>
            <person name="Harder C.B."/>
            <person name="Miyauchi S."/>
            <person name="Viragh M."/>
            <person name="Kuo A."/>
            <person name="Thoen E."/>
            <person name="Andreopoulos B."/>
            <person name="Lu D."/>
            <person name="Skrede I."/>
            <person name="Drula E."/>
            <person name="Henrissat B."/>
            <person name="Morin E."/>
            <person name="Kohler A."/>
            <person name="Barry K."/>
            <person name="LaButti K."/>
            <person name="Morin E."/>
            <person name="Salamov A."/>
            <person name="Lipzen A."/>
            <person name="Mereny Z."/>
            <person name="Hegedus B."/>
            <person name="Baldrian P."/>
            <person name="Stursova M."/>
            <person name="Weitz H."/>
            <person name="Taylor A."/>
            <person name="Grigoriev I.V."/>
            <person name="Nagy L.G."/>
            <person name="Martin F."/>
            <person name="Kauserud H."/>
        </authorList>
    </citation>
    <scope>NUCLEOTIDE SEQUENCE</scope>
    <source>
        <strain evidence="1">9284</strain>
    </source>
</reference>
<dbReference type="AlphaFoldDB" id="A0AAD7G121"/>
<dbReference type="EMBL" id="JARKIF010000001">
    <property type="protein sequence ID" value="KAJ7650250.1"/>
    <property type="molecule type" value="Genomic_DNA"/>
</dbReference>
<evidence type="ECO:0000313" key="2">
    <source>
        <dbReference type="Proteomes" id="UP001221142"/>
    </source>
</evidence>
<organism evidence="1 2">
    <name type="scientific">Roridomyces roridus</name>
    <dbReference type="NCBI Taxonomy" id="1738132"/>
    <lineage>
        <taxon>Eukaryota</taxon>
        <taxon>Fungi</taxon>
        <taxon>Dikarya</taxon>
        <taxon>Basidiomycota</taxon>
        <taxon>Agaricomycotina</taxon>
        <taxon>Agaricomycetes</taxon>
        <taxon>Agaricomycetidae</taxon>
        <taxon>Agaricales</taxon>
        <taxon>Marasmiineae</taxon>
        <taxon>Mycenaceae</taxon>
        <taxon>Roridomyces</taxon>
    </lineage>
</organism>
<accession>A0AAD7G121</accession>
<comment type="caution">
    <text evidence="1">The sequence shown here is derived from an EMBL/GenBank/DDBJ whole genome shotgun (WGS) entry which is preliminary data.</text>
</comment>